<protein>
    <submittedName>
        <fullName evidence="4">TetR family transcriptional regulator</fullName>
    </submittedName>
</protein>
<name>A0A919IUD4_9ACTN</name>
<dbReference type="AlphaFoldDB" id="A0A919IUD4"/>
<gene>
    <name evidence="4" type="ORF">Acy02nite_85480</name>
</gene>
<evidence type="ECO:0000256" key="2">
    <source>
        <dbReference type="PROSITE-ProRule" id="PRU00335"/>
    </source>
</evidence>
<dbReference type="Gene3D" id="1.10.357.10">
    <property type="entry name" value="Tetracycline Repressor, domain 2"/>
    <property type="match status" value="1"/>
</dbReference>
<dbReference type="InterPro" id="IPR001647">
    <property type="entry name" value="HTH_TetR"/>
</dbReference>
<accession>A0A919IUD4</accession>
<organism evidence="4 5">
    <name type="scientific">Actinoplanes cyaneus</name>
    <dbReference type="NCBI Taxonomy" id="52696"/>
    <lineage>
        <taxon>Bacteria</taxon>
        <taxon>Bacillati</taxon>
        <taxon>Actinomycetota</taxon>
        <taxon>Actinomycetes</taxon>
        <taxon>Micromonosporales</taxon>
        <taxon>Micromonosporaceae</taxon>
        <taxon>Actinoplanes</taxon>
    </lineage>
</organism>
<dbReference type="SUPFAM" id="SSF46689">
    <property type="entry name" value="Homeodomain-like"/>
    <property type="match status" value="1"/>
</dbReference>
<evidence type="ECO:0000256" key="1">
    <source>
        <dbReference type="ARBA" id="ARBA00023125"/>
    </source>
</evidence>
<evidence type="ECO:0000259" key="3">
    <source>
        <dbReference type="PROSITE" id="PS50977"/>
    </source>
</evidence>
<feature type="DNA-binding region" description="H-T-H motif" evidence="2">
    <location>
        <begin position="58"/>
        <end position="77"/>
    </location>
</feature>
<evidence type="ECO:0000313" key="5">
    <source>
        <dbReference type="Proteomes" id="UP000619479"/>
    </source>
</evidence>
<dbReference type="InterPro" id="IPR009057">
    <property type="entry name" value="Homeodomain-like_sf"/>
</dbReference>
<keyword evidence="1 2" id="KW-0238">DNA-binding</keyword>
<dbReference type="GO" id="GO:0003677">
    <property type="term" value="F:DNA binding"/>
    <property type="evidence" value="ECO:0007669"/>
    <property type="project" value="UniProtKB-UniRule"/>
</dbReference>
<proteinExistence type="predicted"/>
<evidence type="ECO:0000313" key="4">
    <source>
        <dbReference type="EMBL" id="GID70667.1"/>
    </source>
</evidence>
<feature type="domain" description="HTH tetR-type" evidence="3">
    <location>
        <begin position="37"/>
        <end position="95"/>
    </location>
</feature>
<dbReference type="EMBL" id="BOMH01000079">
    <property type="protein sequence ID" value="GID70667.1"/>
    <property type="molecule type" value="Genomic_DNA"/>
</dbReference>
<dbReference type="Proteomes" id="UP000619479">
    <property type="component" value="Unassembled WGS sequence"/>
</dbReference>
<reference evidence="4" key="1">
    <citation type="submission" date="2021-01" db="EMBL/GenBank/DDBJ databases">
        <title>Whole genome shotgun sequence of Actinoplanes cyaneus NBRC 14990.</title>
        <authorList>
            <person name="Komaki H."/>
            <person name="Tamura T."/>
        </authorList>
    </citation>
    <scope>NUCLEOTIDE SEQUENCE</scope>
    <source>
        <strain evidence="4">NBRC 14990</strain>
    </source>
</reference>
<comment type="caution">
    <text evidence="4">The sequence shown here is derived from an EMBL/GenBank/DDBJ whole genome shotgun (WGS) entry which is preliminary data.</text>
</comment>
<dbReference type="PROSITE" id="PS50977">
    <property type="entry name" value="HTH_TETR_2"/>
    <property type="match status" value="1"/>
</dbReference>
<sequence>MLKTDPAKTGPAASWDYGTMMVMAIPYETTGRANQKSRTRQALIDATRELLSEGRTPRVEDAAAHSGISRTTAYRYFPNQRSLLLAAQPQLQPDTLLPADAPAEPRARLTSFMIAFTDYNLRYEPQLRSALRLSLEQPATEEDRPLLRRGRAIGWIEDALRPLEVSHPAVDRRELAVAIRSATGIETLVWLLDIAGQSRERAAATVRGTALALLDAAIRESGHQRAWREMTATPEQPSDD</sequence>
<keyword evidence="5" id="KW-1185">Reference proteome</keyword>